<gene>
    <name evidence="2" type="ORF">GGR23_002908</name>
</gene>
<dbReference type="Proteomes" id="UP000528286">
    <property type="component" value="Unassembled WGS sequence"/>
</dbReference>
<keyword evidence="3" id="KW-1185">Reference proteome</keyword>
<dbReference type="EMBL" id="JACIEZ010000005">
    <property type="protein sequence ID" value="MBB4065701.1"/>
    <property type="molecule type" value="Genomic_DNA"/>
</dbReference>
<dbReference type="Pfam" id="PF10387">
    <property type="entry name" value="DUF2442"/>
    <property type="match status" value="1"/>
</dbReference>
<name>A0A7W6J6H7_9HYPH</name>
<sequence>MPISDENWEVAVARGAQVARRAATAVAYEPARRAIILEFEDGSFFGVPADRLEGLRDASETARAHVLLQGGGTGLHWPDLDLDFTVLGLLDGVFGTRAFMASQLGAAGGRARSAAKSATARENGRKGGRPRKKVISDA</sequence>
<feature type="compositionally biased region" description="Basic residues" evidence="1">
    <location>
        <begin position="126"/>
        <end position="138"/>
    </location>
</feature>
<dbReference type="Gene3D" id="3.30.2020.40">
    <property type="entry name" value="Uncharacterised protein PF10387, DUF2442"/>
    <property type="match status" value="1"/>
</dbReference>
<evidence type="ECO:0000256" key="1">
    <source>
        <dbReference type="SAM" id="MobiDB-lite"/>
    </source>
</evidence>
<dbReference type="AlphaFoldDB" id="A0A7W6J6H7"/>
<feature type="region of interest" description="Disordered" evidence="1">
    <location>
        <begin position="110"/>
        <end position="138"/>
    </location>
</feature>
<dbReference type="InterPro" id="IPR018841">
    <property type="entry name" value="DUF2442"/>
</dbReference>
<comment type="caution">
    <text evidence="2">The sequence shown here is derived from an EMBL/GenBank/DDBJ whole genome shotgun (WGS) entry which is preliminary data.</text>
</comment>
<feature type="compositionally biased region" description="Low complexity" evidence="1">
    <location>
        <begin position="110"/>
        <end position="121"/>
    </location>
</feature>
<protein>
    <recommendedName>
        <fullName evidence="4">DUF2442 domain-containing protein</fullName>
    </recommendedName>
</protein>
<accession>A0A7W6J6H7</accession>
<evidence type="ECO:0008006" key="4">
    <source>
        <dbReference type="Google" id="ProtNLM"/>
    </source>
</evidence>
<evidence type="ECO:0000313" key="2">
    <source>
        <dbReference type="EMBL" id="MBB4065701.1"/>
    </source>
</evidence>
<evidence type="ECO:0000313" key="3">
    <source>
        <dbReference type="Proteomes" id="UP000528286"/>
    </source>
</evidence>
<reference evidence="2 3" key="1">
    <citation type="submission" date="2020-08" db="EMBL/GenBank/DDBJ databases">
        <title>Genomic Encyclopedia of Type Strains, Phase IV (KMG-IV): sequencing the most valuable type-strain genomes for metagenomic binning, comparative biology and taxonomic classification.</title>
        <authorList>
            <person name="Goeker M."/>
        </authorList>
    </citation>
    <scope>NUCLEOTIDE SEQUENCE [LARGE SCALE GENOMIC DNA]</scope>
    <source>
        <strain evidence="2 3">DSM 29853</strain>
    </source>
</reference>
<organism evidence="2 3">
    <name type="scientific">Gellertiella hungarica</name>
    <dbReference type="NCBI Taxonomy" id="1572859"/>
    <lineage>
        <taxon>Bacteria</taxon>
        <taxon>Pseudomonadati</taxon>
        <taxon>Pseudomonadota</taxon>
        <taxon>Alphaproteobacteria</taxon>
        <taxon>Hyphomicrobiales</taxon>
        <taxon>Rhizobiaceae</taxon>
        <taxon>Gellertiella</taxon>
    </lineage>
</organism>
<dbReference type="RefSeq" id="WP_183366992.1">
    <property type="nucleotide sequence ID" value="NZ_JACIEZ010000005.1"/>
</dbReference>
<proteinExistence type="predicted"/>